<dbReference type="AlphaFoldDB" id="A0A0C5XMW4"/>
<dbReference type="EMBL" id="CP009896">
    <property type="protein sequence ID" value="AJR18787.1"/>
    <property type="molecule type" value="Genomic_DNA"/>
</dbReference>
<keyword evidence="2" id="KW-1185">Reference proteome</keyword>
<organism evidence="1 2">
    <name type="scientific">Nocardioides simplex</name>
    <name type="common">Arthrobacter simplex</name>
    <dbReference type="NCBI Taxonomy" id="2045"/>
    <lineage>
        <taxon>Bacteria</taxon>
        <taxon>Bacillati</taxon>
        <taxon>Actinomycetota</taxon>
        <taxon>Actinomycetes</taxon>
        <taxon>Propionibacteriales</taxon>
        <taxon>Nocardioidaceae</taxon>
        <taxon>Pimelobacter</taxon>
    </lineage>
</organism>
<reference evidence="1 2" key="1">
    <citation type="journal article" date="2015" name="Genome Announc.">
        <title>Complete Genome Sequence of Steroid-Transforming Nocardioides simplex VKM Ac-2033D.</title>
        <authorList>
            <person name="Shtratnikova V.Y."/>
            <person name="Schelkunov M.I."/>
            <person name="Pekov Y.A."/>
            <person name="Fokina V.V."/>
            <person name="Logacheva M.D."/>
            <person name="Sokolov S.L."/>
            <person name="Bragin E.Y."/>
            <person name="Ashapkin V.V."/>
            <person name="Donova M.V."/>
        </authorList>
    </citation>
    <scope>NUCLEOTIDE SEQUENCE [LARGE SCALE GENOMIC DNA]</scope>
    <source>
        <strain evidence="1 2">VKM Ac-2033D</strain>
    </source>
</reference>
<dbReference type="HOGENOM" id="CLU_3064024_0_0_11"/>
<evidence type="ECO:0000313" key="1">
    <source>
        <dbReference type="EMBL" id="AJR18787.1"/>
    </source>
</evidence>
<protein>
    <submittedName>
        <fullName evidence="1">Uncharacterized protein</fullName>
    </submittedName>
</protein>
<gene>
    <name evidence="1" type="ORF">KR76_00158</name>
</gene>
<accession>A0A0C5XMW4</accession>
<sequence>MGQEGGNGPGCHQAELLMSKCLLGTVALSVPARARVRRAVATGRRRWERIRSW</sequence>
<evidence type="ECO:0000313" key="2">
    <source>
        <dbReference type="Proteomes" id="UP000030300"/>
    </source>
</evidence>
<name>A0A0C5XMW4_NOCSI</name>
<dbReference type="KEGG" id="psim:KR76_00158"/>
<proteinExistence type="predicted"/>
<dbReference type="Proteomes" id="UP000030300">
    <property type="component" value="Chromosome"/>
</dbReference>